<sequence>MMIKRTLVPNKSELCILVVALACLPGIASADWMNTLNQWGSNIRLALYTLSGTLGLCCLIWSGAQWLIARSNGDRSHTFMDYLESMGVLLVVGASVLLGTAAWQVFGTGVPG</sequence>
<evidence type="ECO:0000313" key="5">
    <source>
        <dbReference type="Proteomes" id="UP000269044"/>
    </source>
</evidence>
<dbReference type="Proteomes" id="UP000269044">
    <property type="component" value="Unassembled WGS sequence"/>
</dbReference>
<keyword evidence="1" id="KW-1133">Transmembrane helix</keyword>
<evidence type="ECO:0000313" key="3">
    <source>
        <dbReference type="EMBL" id="RMQ16437.1"/>
    </source>
</evidence>
<gene>
    <name evidence="3" type="ORF">ALQ08_00115</name>
    <name evidence="2" type="ORF">ALQ28_02065</name>
</gene>
<proteinExistence type="predicted"/>
<accession>A0A0P9PUX4</accession>
<dbReference type="AlphaFoldDB" id="A0A0P9PUX4"/>
<comment type="caution">
    <text evidence="2">The sequence shown here is derived from an EMBL/GenBank/DDBJ whole genome shotgun (WGS) entry which is preliminary data.</text>
</comment>
<feature type="transmembrane region" description="Helical" evidence="1">
    <location>
        <begin position="46"/>
        <end position="68"/>
    </location>
</feature>
<keyword evidence="1" id="KW-0812">Transmembrane</keyword>
<reference evidence="4 5" key="1">
    <citation type="submission" date="2018-08" db="EMBL/GenBank/DDBJ databases">
        <title>Recombination of ecologically and evolutionarily significant loci maintains genetic cohesion in the Pseudomonas syringae species complex.</title>
        <authorList>
            <person name="Dillon M."/>
            <person name="Thakur S."/>
            <person name="Almeida R.N.D."/>
            <person name="Weir B.S."/>
            <person name="Guttman D.S."/>
        </authorList>
    </citation>
    <scope>NUCLEOTIDE SEQUENCE [LARGE SCALE GENOMIC DNA]</scope>
    <source>
        <strain evidence="3 5">ICMP 13052</strain>
        <strain evidence="2 4">ICMP 4330</strain>
    </source>
</reference>
<protein>
    <submittedName>
        <fullName evidence="2">VirB2</fullName>
    </submittedName>
</protein>
<dbReference type="Proteomes" id="UP000267908">
    <property type="component" value="Unassembled WGS sequence"/>
</dbReference>
<organism evidence="2 4">
    <name type="scientific">Pseudomonas syringae pv. delphinii</name>
    <dbReference type="NCBI Taxonomy" id="192088"/>
    <lineage>
        <taxon>Bacteria</taxon>
        <taxon>Pseudomonadati</taxon>
        <taxon>Pseudomonadota</taxon>
        <taxon>Gammaproteobacteria</taxon>
        <taxon>Pseudomonadales</taxon>
        <taxon>Pseudomonadaceae</taxon>
        <taxon>Pseudomonas</taxon>
    </lineage>
</organism>
<evidence type="ECO:0000313" key="4">
    <source>
        <dbReference type="Proteomes" id="UP000267908"/>
    </source>
</evidence>
<dbReference type="EMBL" id="RBQG01000283">
    <property type="protein sequence ID" value="RMP08627.1"/>
    <property type="molecule type" value="Genomic_DNA"/>
</dbReference>
<dbReference type="EMBL" id="RBRA01000367">
    <property type="protein sequence ID" value="RMQ16437.1"/>
    <property type="molecule type" value="Genomic_DNA"/>
</dbReference>
<evidence type="ECO:0000256" key="1">
    <source>
        <dbReference type="SAM" id="Phobius"/>
    </source>
</evidence>
<name>A0A0P9PUX4_9PSED</name>
<evidence type="ECO:0000313" key="2">
    <source>
        <dbReference type="EMBL" id="RMP08627.1"/>
    </source>
</evidence>
<feature type="transmembrane region" description="Helical" evidence="1">
    <location>
        <begin position="88"/>
        <end position="106"/>
    </location>
</feature>
<keyword evidence="1" id="KW-0472">Membrane</keyword>